<dbReference type="SUPFAM" id="SSF81901">
    <property type="entry name" value="HCP-like"/>
    <property type="match status" value="1"/>
</dbReference>
<evidence type="ECO:0000313" key="3">
    <source>
        <dbReference type="Proteomes" id="UP000439903"/>
    </source>
</evidence>
<dbReference type="EMBL" id="WTPW01001095">
    <property type="protein sequence ID" value="KAF0457467.1"/>
    <property type="molecule type" value="Genomic_DNA"/>
</dbReference>
<gene>
    <name evidence="2" type="ORF">F8M41_001188</name>
</gene>
<organism evidence="2 3">
    <name type="scientific">Gigaspora margarita</name>
    <dbReference type="NCBI Taxonomy" id="4874"/>
    <lineage>
        <taxon>Eukaryota</taxon>
        <taxon>Fungi</taxon>
        <taxon>Fungi incertae sedis</taxon>
        <taxon>Mucoromycota</taxon>
        <taxon>Glomeromycotina</taxon>
        <taxon>Glomeromycetes</taxon>
        <taxon>Diversisporales</taxon>
        <taxon>Gigasporaceae</taxon>
        <taxon>Gigaspora</taxon>
    </lineage>
</organism>
<comment type="caution">
    <text evidence="2">The sequence shown here is derived from an EMBL/GenBank/DDBJ whole genome shotgun (WGS) entry which is preliminary data.</text>
</comment>
<dbReference type="PANTHER" id="PTHR43628:SF1">
    <property type="entry name" value="CHITIN SYNTHASE REGULATORY FACTOR 2-RELATED"/>
    <property type="match status" value="1"/>
</dbReference>
<dbReference type="Gene3D" id="1.25.40.10">
    <property type="entry name" value="Tetratricopeptide repeat domain"/>
    <property type="match status" value="1"/>
</dbReference>
<evidence type="ECO:0000256" key="1">
    <source>
        <dbReference type="SAM" id="MobiDB-lite"/>
    </source>
</evidence>
<feature type="compositionally biased region" description="Polar residues" evidence="1">
    <location>
        <begin position="26"/>
        <end position="57"/>
    </location>
</feature>
<sequence length="237" mass="26586">MTAATSSPFLDVNRPSLGDSRKRSRSLQPPSFNASRIRSVSPQPISSNRGRSVSPQPLSYRKHQDSTKKIVDQILGIFLHSQRTGRDDNRTTEIILDTIKKFNCDAAKVLNWLSHNQNKLEYKTLLGYFYLHDIGTEIDTRKAYNLYLAAAKKDYPIAQYLLGECYASGLGTKTDEMMAFQWYQKAADGGSSNGIVWSGYCYEFAELGYEGSRFVLNKLLKVTNSSSQSKAANENSP</sequence>
<dbReference type="AlphaFoldDB" id="A0A8H3XG71"/>
<dbReference type="InterPro" id="IPR006597">
    <property type="entry name" value="Sel1-like"/>
</dbReference>
<reference evidence="2 3" key="1">
    <citation type="journal article" date="2019" name="Environ. Microbiol.">
        <title>At the nexus of three kingdoms: the genome of the mycorrhizal fungus Gigaspora margarita provides insights into plant, endobacterial and fungal interactions.</title>
        <authorList>
            <person name="Venice F."/>
            <person name="Ghignone S."/>
            <person name="Salvioli di Fossalunga A."/>
            <person name="Amselem J."/>
            <person name="Novero M."/>
            <person name="Xianan X."/>
            <person name="Sedzielewska Toro K."/>
            <person name="Morin E."/>
            <person name="Lipzen A."/>
            <person name="Grigoriev I.V."/>
            <person name="Henrissat B."/>
            <person name="Martin F.M."/>
            <person name="Bonfante P."/>
        </authorList>
    </citation>
    <scope>NUCLEOTIDE SEQUENCE [LARGE SCALE GENOMIC DNA]</scope>
    <source>
        <strain evidence="2 3">BEG34</strain>
    </source>
</reference>
<feature type="region of interest" description="Disordered" evidence="1">
    <location>
        <begin position="1"/>
        <end position="65"/>
    </location>
</feature>
<dbReference type="Proteomes" id="UP000439903">
    <property type="component" value="Unassembled WGS sequence"/>
</dbReference>
<keyword evidence="3" id="KW-1185">Reference proteome</keyword>
<evidence type="ECO:0000313" key="2">
    <source>
        <dbReference type="EMBL" id="KAF0457467.1"/>
    </source>
</evidence>
<protein>
    <submittedName>
        <fullName evidence="2">HCP-like protein</fullName>
    </submittedName>
</protein>
<dbReference type="InterPro" id="IPR052945">
    <property type="entry name" value="Mitotic_Regulator"/>
</dbReference>
<name>A0A8H3XG71_GIGMA</name>
<dbReference type="SMART" id="SM00671">
    <property type="entry name" value="SEL1"/>
    <property type="match status" value="2"/>
</dbReference>
<dbReference type="PANTHER" id="PTHR43628">
    <property type="entry name" value="ACTIVATOR OF C KINASE PROTEIN 1-RELATED"/>
    <property type="match status" value="1"/>
</dbReference>
<dbReference type="OrthoDB" id="2407948at2759"/>
<accession>A0A8H3XG71</accession>
<dbReference type="Pfam" id="PF08238">
    <property type="entry name" value="Sel1"/>
    <property type="match status" value="2"/>
</dbReference>
<dbReference type="InterPro" id="IPR011990">
    <property type="entry name" value="TPR-like_helical_dom_sf"/>
</dbReference>
<proteinExistence type="predicted"/>